<protein>
    <submittedName>
        <fullName evidence="1">Uncharacterized protein</fullName>
    </submittedName>
</protein>
<name>A0A8X6T9B3_NEPPI</name>
<reference evidence="1" key="1">
    <citation type="submission" date="2020-08" db="EMBL/GenBank/DDBJ databases">
        <title>Multicomponent nature underlies the extraordinary mechanical properties of spider dragline silk.</title>
        <authorList>
            <person name="Kono N."/>
            <person name="Nakamura H."/>
            <person name="Mori M."/>
            <person name="Yoshida Y."/>
            <person name="Ohtoshi R."/>
            <person name="Malay A.D."/>
            <person name="Moran D.A.P."/>
            <person name="Tomita M."/>
            <person name="Numata K."/>
            <person name="Arakawa K."/>
        </authorList>
    </citation>
    <scope>NUCLEOTIDE SEQUENCE</scope>
</reference>
<proteinExistence type="predicted"/>
<gene>
    <name evidence="1" type="ORF">NPIL_362251</name>
</gene>
<organism evidence="1 2">
    <name type="scientific">Nephila pilipes</name>
    <name type="common">Giant wood spider</name>
    <name type="synonym">Nephila maculata</name>
    <dbReference type="NCBI Taxonomy" id="299642"/>
    <lineage>
        <taxon>Eukaryota</taxon>
        <taxon>Metazoa</taxon>
        <taxon>Ecdysozoa</taxon>
        <taxon>Arthropoda</taxon>
        <taxon>Chelicerata</taxon>
        <taxon>Arachnida</taxon>
        <taxon>Araneae</taxon>
        <taxon>Araneomorphae</taxon>
        <taxon>Entelegynae</taxon>
        <taxon>Araneoidea</taxon>
        <taxon>Nephilidae</taxon>
        <taxon>Nephila</taxon>
    </lineage>
</organism>
<dbReference type="AlphaFoldDB" id="A0A8X6T9B3"/>
<evidence type="ECO:0000313" key="2">
    <source>
        <dbReference type="Proteomes" id="UP000887013"/>
    </source>
</evidence>
<keyword evidence="2" id="KW-1185">Reference proteome</keyword>
<evidence type="ECO:0000313" key="1">
    <source>
        <dbReference type="EMBL" id="GFS83652.1"/>
    </source>
</evidence>
<dbReference type="Proteomes" id="UP000887013">
    <property type="component" value="Unassembled WGS sequence"/>
</dbReference>
<dbReference type="EMBL" id="BMAW01003446">
    <property type="protein sequence ID" value="GFS83652.1"/>
    <property type="molecule type" value="Genomic_DNA"/>
</dbReference>
<sequence length="103" mass="11906">MRSRSFSFKEVSYYDSLNSTSVQALLFTVGIKAQSQSKWSLDTCIRWYFYQTLHTMIIRQPDPMSIAKVYGIFVHIQVNIHCLRFDDAHDLVALLPAIPYTGI</sequence>
<comment type="caution">
    <text evidence="1">The sequence shown here is derived from an EMBL/GenBank/DDBJ whole genome shotgun (WGS) entry which is preliminary data.</text>
</comment>
<accession>A0A8X6T9B3</accession>